<dbReference type="GO" id="GO:0005737">
    <property type="term" value="C:cytoplasm"/>
    <property type="evidence" value="ECO:0007669"/>
    <property type="project" value="UniProtKB-SubCell"/>
</dbReference>
<keyword evidence="4 5" id="KW-0175">Coiled coil</keyword>
<dbReference type="Pfam" id="PF19056">
    <property type="entry name" value="WD40_2"/>
    <property type="match status" value="1"/>
</dbReference>
<dbReference type="Pfam" id="PF16471">
    <property type="entry name" value="JIP_LZII"/>
    <property type="match status" value="1"/>
</dbReference>
<evidence type="ECO:0000313" key="10">
    <source>
        <dbReference type="EMBL" id="CAG9110292.1"/>
    </source>
</evidence>
<sequence>MREPEATSVPAKATNSTVQAKPGLSRSNAPKTAETGLPPPSPTTPITSSSTVLSAENPNENQPPLSARRQLLIQQRRAQSNDSGRIPPYIPPFQVVYGANSVASEESARVMSEKVQMLASSIYKELEMMIKKYGEESVKELMPLVVNVLESLDTAYVDKDEHAVDVEMLKEENEQLLNQYERERQTRKQQDQKYLELEEVLTDQNRELEGKVEQLEGNIRVLELKARNANDHVARCEEREAELRTEYDKLHERYNDLIRTHIEHVERTKYLMGPDKFDMMQSLPSNHNRGGMAASVDVNVRGISDLISATHMTQSTHASVNLANHISMEKDFHDEFGQDTEDLLNSSRKDGQDAKEELEQAEGQPDTQRSEEEEPDDGLSAELTGMGREVDNLIKENTELLETKNALNVVKNDLIAQVDQLSSENEVLRDELNSMEISKAKNAEKIKELEQEIKTLKEKINEEQPDEQEDIPMAQRKRFTRVEMARVLMERNQYKEKLMELQEAVKYTEMQRVKKLNHQPSQSKGRIWDFFSGLFGETPVPTPSKRPQRSSSQVRKQRLTRTFDIDMDNVQEKRKSERRQQYKAVSQHMKKDDESRTRAYGWSIPVTSDNQTVQHVPVPVCCRPLLDQQPSLRIWCASGSVLYGGKNTDGEYIIGDSSFYSDPVKYMPSDPIQKKRLMEQWPIWESSSLVWICSSNEKRSYVTILDSNNPNCIVECFSVCTSHLLCISSVPGVREDDAQLEDAKETFVRQGGYLTNLLSDLGATDTFGQVHWVDLRSSEVDEVPTYCSVDEKASPKRSRDFSVSEVPADKQLEEGSESVVPKPVKRVGFEITGLNDTSARSKVTLLEKAALAQPESGPAPDAPKPTEPETAAEKDDGERNLAAYSSLPPHIRDALSKYEGMEEMTTALPTMWMGLENDFIVVHSGALEWRKCLMRIKMADAVLHILHYKGFVFAALANGTIAVFHRDQEGRWATDGYHIIRLGQASSSVCNMTVVEDKIWAAYRNCIVIIDPTDLTIETAFVAHPRKDSQVKHMAWAGEGVWVSIRLDSTIRLYHSQTLKHLQDVDIEPYLSTMLGSTKIDHLHLRITSLVVLNRKLWIGTGTGVIIAVPLSNEGSEKVEIDEKKSDVVSPGGLVRVYGNDKAKEDGFIPYCNISQAQFSFHGHKDSVRFFICVPADGVNSMTPSMETRKLLITSGGDGYIDFRLGEDEEATDEVRVRDMSHLIVWENDSPNPYQTQSP</sequence>
<keyword evidence="12" id="KW-1185">Reference proteome</keyword>
<dbReference type="InterPro" id="IPR034744">
    <property type="entry name" value="RH2"/>
</dbReference>
<reference evidence="10" key="2">
    <citation type="submission" date="2020-08" db="EMBL/GenBank/DDBJ databases">
        <authorList>
            <person name="Kikuchi T."/>
        </authorList>
    </citation>
    <scope>NUCLEOTIDE SEQUENCE</scope>
    <source>
        <strain evidence="9">Ka4C1</strain>
    </source>
</reference>
<evidence type="ECO:0000256" key="1">
    <source>
        <dbReference type="ARBA" id="ARBA00004496"/>
    </source>
</evidence>
<feature type="region of interest" description="Disordered" evidence="6">
    <location>
        <begin position="1"/>
        <end position="64"/>
    </location>
</feature>
<evidence type="ECO:0000313" key="9">
    <source>
        <dbReference type="EMBL" id="CAD5222446.1"/>
    </source>
</evidence>
<feature type="domain" description="RH2" evidence="8">
    <location>
        <begin position="476"/>
        <end position="564"/>
    </location>
</feature>
<dbReference type="SUPFAM" id="SSF50998">
    <property type="entry name" value="Quinoprotein alcohol dehydrogenase-like"/>
    <property type="match status" value="1"/>
</dbReference>
<proteinExistence type="inferred from homology"/>
<evidence type="ECO:0000256" key="2">
    <source>
        <dbReference type="ARBA" id="ARBA00009866"/>
    </source>
</evidence>
<dbReference type="Pfam" id="PF09744">
    <property type="entry name" value="RH1"/>
    <property type="match status" value="1"/>
</dbReference>
<feature type="region of interest" description="Disordered" evidence="6">
    <location>
        <begin position="798"/>
        <end position="819"/>
    </location>
</feature>
<comment type="similarity">
    <text evidence="2">Belongs to the JIP scaffold family.</text>
</comment>
<dbReference type="PROSITE" id="PS51776">
    <property type="entry name" value="RH1"/>
    <property type="match status" value="1"/>
</dbReference>
<dbReference type="Proteomes" id="UP000095284">
    <property type="component" value="Unplaced"/>
</dbReference>
<dbReference type="PROSITE" id="PS51777">
    <property type="entry name" value="RH2"/>
    <property type="match status" value="1"/>
</dbReference>
<evidence type="ECO:0000313" key="12">
    <source>
        <dbReference type="Proteomes" id="UP000659654"/>
    </source>
</evidence>
<protein>
    <submittedName>
        <fullName evidence="9">(pine wood nematode) hypothetical protein</fullName>
    </submittedName>
</protein>
<evidence type="ECO:0000313" key="11">
    <source>
        <dbReference type="Proteomes" id="UP000095284"/>
    </source>
</evidence>
<accession>A0A1I7SQR8</accession>
<feature type="domain" description="RH1" evidence="7">
    <location>
        <begin position="98"/>
        <end position="186"/>
    </location>
</feature>
<keyword evidence="3" id="KW-0963">Cytoplasm</keyword>
<feature type="coiled-coil region" evidence="5">
    <location>
        <begin position="411"/>
        <end position="511"/>
    </location>
</feature>
<evidence type="ECO:0000256" key="5">
    <source>
        <dbReference type="SAM" id="Coils"/>
    </source>
</evidence>
<feature type="compositionally biased region" description="Basic and acidic residues" evidence="6">
    <location>
        <begin position="798"/>
        <end position="813"/>
    </location>
</feature>
<dbReference type="PANTHER" id="PTHR13886:SF4">
    <property type="entry name" value="JNK-INTERACTING PROTEIN 3"/>
    <property type="match status" value="1"/>
</dbReference>
<name>A0A1I7SQR8_BURXY</name>
<feature type="compositionally biased region" description="Basic and acidic residues" evidence="6">
    <location>
        <begin position="347"/>
        <end position="358"/>
    </location>
</feature>
<dbReference type="WBParaSite" id="BXY_1538100.1">
    <property type="protein sequence ID" value="BXY_1538100.1"/>
    <property type="gene ID" value="BXY_1538100"/>
</dbReference>
<dbReference type="InterPro" id="IPR011047">
    <property type="entry name" value="Quinoprotein_ADH-like_sf"/>
</dbReference>
<feature type="region of interest" description="Disordered" evidence="6">
    <location>
        <begin position="850"/>
        <end position="883"/>
    </location>
</feature>
<evidence type="ECO:0000259" key="8">
    <source>
        <dbReference type="PROSITE" id="PS51777"/>
    </source>
</evidence>
<organism evidence="11 13">
    <name type="scientific">Bursaphelenchus xylophilus</name>
    <name type="common">Pinewood nematode worm</name>
    <name type="synonym">Aphelenchoides xylophilus</name>
    <dbReference type="NCBI Taxonomy" id="6326"/>
    <lineage>
        <taxon>Eukaryota</taxon>
        <taxon>Metazoa</taxon>
        <taxon>Ecdysozoa</taxon>
        <taxon>Nematoda</taxon>
        <taxon>Chromadorea</taxon>
        <taxon>Rhabditida</taxon>
        <taxon>Tylenchina</taxon>
        <taxon>Tylenchomorpha</taxon>
        <taxon>Aphelenchoidea</taxon>
        <taxon>Aphelenchoididae</taxon>
        <taxon>Bursaphelenchus</taxon>
    </lineage>
</organism>
<dbReference type="FunFam" id="1.20.5.1000:FF:000001">
    <property type="entry name" value="C-Jun-amino-terminal kinase-interacting protein 3 isoform X2"/>
    <property type="match status" value="1"/>
</dbReference>
<dbReference type="GO" id="GO:0030159">
    <property type="term" value="F:signaling receptor complex adaptor activity"/>
    <property type="evidence" value="ECO:0007669"/>
    <property type="project" value="TreeGrafter"/>
</dbReference>
<dbReference type="EMBL" id="CAJFDI010000003">
    <property type="protein sequence ID" value="CAD5222446.1"/>
    <property type="molecule type" value="Genomic_DNA"/>
</dbReference>
<dbReference type="Gene3D" id="1.20.5.1000">
    <property type="entry name" value="arf6 gtpase in complex with a specific effector, jip4"/>
    <property type="match status" value="1"/>
</dbReference>
<reference evidence="13" key="1">
    <citation type="submission" date="2016-11" db="UniProtKB">
        <authorList>
            <consortium name="WormBaseParasite"/>
        </authorList>
    </citation>
    <scope>IDENTIFICATION</scope>
</reference>
<dbReference type="AlphaFoldDB" id="A0A1I7SQR8"/>
<dbReference type="InterPro" id="IPR034743">
    <property type="entry name" value="RH1"/>
</dbReference>
<evidence type="ECO:0000313" key="13">
    <source>
        <dbReference type="WBParaSite" id="BXY_1538100.1"/>
    </source>
</evidence>
<gene>
    <name evidence="9" type="ORF">BXYJ_LOCUS7414</name>
</gene>
<feature type="region of interest" description="Disordered" evidence="6">
    <location>
        <begin position="342"/>
        <end position="382"/>
    </location>
</feature>
<dbReference type="Gene3D" id="1.20.58.1770">
    <property type="match status" value="1"/>
</dbReference>
<dbReference type="PANTHER" id="PTHR13886">
    <property type="entry name" value="JNK/SAPK-ASSOCIATED PROTEIN"/>
    <property type="match status" value="1"/>
</dbReference>
<evidence type="ECO:0000259" key="7">
    <source>
        <dbReference type="PROSITE" id="PS51776"/>
    </source>
</evidence>
<dbReference type="SMR" id="A0A1I7SQR8"/>
<dbReference type="GO" id="GO:0008432">
    <property type="term" value="F:JUN kinase binding"/>
    <property type="evidence" value="ECO:0007669"/>
    <property type="project" value="TreeGrafter"/>
</dbReference>
<dbReference type="GO" id="GO:0016192">
    <property type="term" value="P:vesicle-mediated transport"/>
    <property type="evidence" value="ECO:0007669"/>
    <property type="project" value="TreeGrafter"/>
</dbReference>
<feature type="compositionally biased region" description="Basic and acidic residues" evidence="6">
    <location>
        <begin position="864"/>
        <end position="879"/>
    </location>
</feature>
<evidence type="ECO:0000256" key="6">
    <source>
        <dbReference type="SAM" id="MobiDB-lite"/>
    </source>
</evidence>
<comment type="subcellular location">
    <subcellularLocation>
        <location evidence="1">Cytoplasm</location>
    </subcellularLocation>
</comment>
<dbReference type="OrthoDB" id="10256043at2759"/>
<feature type="compositionally biased region" description="Polar residues" evidence="6">
    <location>
        <begin position="52"/>
        <end position="64"/>
    </location>
</feature>
<dbReference type="Proteomes" id="UP000659654">
    <property type="component" value="Unassembled WGS sequence"/>
</dbReference>
<feature type="coiled-coil region" evidence="5">
    <location>
        <begin position="159"/>
        <end position="260"/>
    </location>
</feature>
<dbReference type="GO" id="GO:0019894">
    <property type="term" value="F:kinesin binding"/>
    <property type="evidence" value="ECO:0007669"/>
    <property type="project" value="TreeGrafter"/>
</dbReference>
<dbReference type="InterPro" id="IPR039911">
    <property type="entry name" value="JIP3/JIP4"/>
</dbReference>
<evidence type="ECO:0000256" key="3">
    <source>
        <dbReference type="ARBA" id="ARBA00022490"/>
    </source>
</evidence>
<dbReference type="eggNOG" id="KOG2077">
    <property type="taxonomic scope" value="Eukaryota"/>
</dbReference>
<dbReference type="EMBL" id="CAJFCV020000003">
    <property type="protein sequence ID" value="CAG9110292.1"/>
    <property type="molecule type" value="Genomic_DNA"/>
</dbReference>
<dbReference type="InterPro" id="IPR032486">
    <property type="entry name" value="JIP_LZII"/>
</dbReference>
<feature type="compositionally biased region" description="Polar residues" evidence="6">
    <location>
        <begin position="13"/>
        <end position="30"/>
    </location>
</feature>
<evidence type="ECO:0000256" key="4">
    <source>
        <dbReference type="ARBA" id="ARBA00023054"/>
    </source>
</evidence>
<dbReference type="GO" id="GO:0005078">
    <property type="term" value="F:MAP-kinase scaffold activity"/>
    <property type="evidence" value="ECO:0007669"/>
    <property type="project" value="InterPro"/>
</dbReference>
<dbReference type="Proteomes" id="UP000582659">
    <property type="component" value="Unassembled WGS sequence"/>
</dbReference>